<reference evidence="1 2" key="2">
    <citation type="submission" date="2018-06" db="EMBL/GenBank/DDBJ databases">
        <title>Sequencing of bacterial isolates from soil warming experiment in Harvard Forest, Massachusetts, USA.</title>
        <authorList>
            <person name="Deangelis K.PhD."/>
        </authorList>
    </citation>
    <scope>NUCLEOTIDE SEQUENCE [LARGE SCALE GENOMIC DNA]</scope>
    <source>
        <strain evidence="1 2">GAS496</strain>
    </source>
</reference>
<organism evidence="1 2">
    <name type="scientific">Mycolicibacterium moriokaense</name>
    <dbReference type="NCBI Taxonomy" id="39691"/>
    <lineage>
        <taxon>Bacteria</taxon>
        <taxon>Bacillati</taxon>
        <taxon>Actinomycetota</taxon>
        <taxon>Actinomycetes</taxon>
        <taxon>Mycobacteriales</taxon>
        <taxon>Mycobacteriaceae</taxon>
        <taxon>Mycolicibacterium</taxon>
    </lineage>
</organism>
<protein>
    <recommendedName>
        <fullName evidence="3">Arsenate reductase</fullName>
    </recommendedName>
</protein>
<reference evidence="2" key="1">
    <citation type="submission" date="2018-05" db="EMBL/GenBank/DDBJ databases">
        <authorList>
            <person name="Deangelis K."/>
            <person name="Huntemann M."/>
            <person name="Clum A."/>
            <person name="Pillay M."/>
            <person name="Palaniappan K."/>
            <person name="Varghese N."/>
            <person name="Mikhailova N."/>
            <person name="Stamatis D."/>
            <person name="Reddy T."/>
            <person name="Daum C."/>
            <person name="Shapiro N."/>
            <person name="Ivanova N."/>
            <person name="Kyrpides N."/>
            <person name="Woyke T."/>
        </authorList>
    </citation>
    <scope>NUCLEOTIDE SEQUENCE [LARGE SCALE GENOMIC DNA]</scope>
    <source>
        <strain evidence="2">GAS496</strain>
    </source>
</reference>
<evidence type="ECO:0008006" key="3">
    <source>
        <dbReference type="Google" id="ProtNLM"/>
    </source>
</evidence>
<dbReference type="OrthoDB" id="8421706at2"/>
<sequence length="105" mass="11883">MAIPDDWAPDACTLPTSERPLRVAEFDDLFAFVVRSDRPQRLRLDVVLRRIVEEAARDLARRESACCSFFTFEFDTMGDDVVMHIGVPPTQVDVLDALEARISAK</sequence>
<name>A0A318HA53_9MYCO</name>
<evidence type="ECO:0000313" key="2">
    <source>
        <dbReference type="Proteomes" id="UP000247781"/>
    </source>
</evidence>
<dbReference type="Proteomes" id="UP000247781">
    <property type="component" value="Unassembled WGS sequence"/>
</dbReference>
<dbReference type="AlphaFoldDB" id="A0A318HA53"/>
<proteinExistence type="predicted"/>
<keyword evidence="2" id="KW-1185">Reference proteome</keyword>
<dbReference type="RefSeq" id="WP_110318830.1">
    <property type="nucleotide sequence ID" value="NZ_QJJU01000021.1"/>
</dbReference>
<comment type="caution">
    <text evidence="1">The sequence shown here is derived from an EMBL/GenBank/DDBJ whole genome shotgun (WGS) entry which is preliminary data.</text>
</comment>
<gene>
    <name evidence="1" type="ORF">C8E89_12166</name>
</gene>
<dbReference type="EMBL" id="QJJU01000021">
    <property type="protein sequence ID" value="PXX04174.1"/>
    <property type="molecule type" value="Genomic_DNA"/>
</dbReference>
<accession>A0A318HA53</accession>
<evidence type="ECO:0000313" key="1">
    <source>
        <dbReference type="EMBL" id="PXX04174.1"/>
    </source>
</evidence>